<accession>I9NRY4</accession>
<reference evidence="1 2" key="1">
    <citation type="journal article" date="2015" name="Genome Announc.">
        <title>Complete Genome Sequence of Pelosinus fermentans JBW45, a Member of a Remarkably Competitive Group of Negativicutes in the Firmicutes Phylum.</title>
        <authorList>
            <person name="De Leon K.B."/>
            <person name="Utturkar S.M."/>
            <person name="Camilleri L.B."/>
            <person name="Elias D.A."/>
            <person name="Arkin A.P."/>
            <person name="Fields M.W."/>
            <person name="Brown S.D."/>
            <person name="Wall J.D."/>
        </authorList>
    </citation>
    <scope>NUCLEOTIDE SEQUENCE [LARGE SCALE GENOMIC DNA]</scope>
    <source>
        <strain evidence="1 2">JBW45</strain>
    </source>
</reference>
<name>I9NRY4_9FIRM</name>
<proteinExistence type="predicted"/>
<dbReference type="HOGENOM" id="CLU_3255424_0_0_9"/>
<evidence type="ECO:0000313" key="2">
    <source>
        <dbReference type="Proteomes" id="UP000005361"/>
    </source>
</evidence>
<dbReference type="Proteomes" id="UP000005361">
    <property type="component" value="Chromosome"/>
</dbReference>
<dbReference type="AlphaFoldDB" id="I9NRY4"/>
<dbReference type="RefSeq" id="WP_007956574.1">
    <property type="nucleotide sequence ID" value="NZ_CP010978.1"/>
</dbReference>
<dbReference type="EMBL" id="CP010978">
    <property type="protein sequence ID" value="AJQ27609.1"/>
    <property type="molecule type" value="Genomic_DNA"/>
</dbReference>
<sequence>MEHYGPDQVEELIQTYREYSLVHHDQMTKIFSGVAKNHSSIA</sequence>
<evidence type="ECO:0000313" key="1">
    <source>
        <dbReference type="EMBL" id="AJQ27609.1"/>
    </source>
</evidence>
<dbReference type="KEGG" id="pft:JBW_02263"/>
<reference evidence="2" key="2">
    <citation type="submission" date="2015-02" db="EMBL/GenBank/DDBJ databases">
        <title>Complete Genome Sequence of Pelosinus fermentans JBW45.</title>
        <authorList>
            <person name="De Leon K.B."/>
            <person name="Utturkar S.M."/>
            <person name="Camilleri L.B."/>
            <person name="Arkin A.P."/>
            <person name="Fields M.W."/>
            <person name="Brown S.D."/>
            <person name="Wall J.D."/>
        </authorList>
    </citation>
    <scope>NUCLEOTIDE SEQUENCE [LARGE SCALE GENOMIC DNA]</scope>
    <source>
        <strain evidence="2">JBW45</strain>
    </source>
</reference>
<gene>
    <name evidence="1" type="ORF">JBW_02263</name>
</gene>
<organism evidence="1 2">
    <name type="scientific">Pelosinus fermentans JBW45</name>
    <dbReference type="NCBI Taxonomy" id="1192197"/>
    <lineage>
        <taxon>Bacteria</taxon>
        <taxon>Bacillati</taxon>
        <taxon>Bacillota</taxon>
        <taxon>Negativicutes</taxon>
        <taxon>Selenomonadales</taxon>
        <taxon>Sporomusaceae</taxon>
        <taxon>Pelosinus</taxon>
    </lineage>
</organism>
<protein>
    <submittedName>
        <fullName evidence="1">Uncharacterized protein</fullName>
    </submittedName>
</protein>